<evidence type="ECO:0000313" key="2">
    <source>
        <dbReference type="Proteomes" id="UP000826661"/>
    </source>
</evidence>
<reference evidence="1 2" key="1">
    <citation type="journal article" date="2021" name="BMC Genomics">
        <title>Telomere-to-telomere genome assembly of asparaginase-producing Trichoderma simmonsii.</title>
        <authorList>
            <person name="Chung D."/>
            <person name="Kwon Y.M."/>
            <person name="Yang Y."/>
        </authorList>
    </citation>
    <scope>NUCLEOTIDE SEQUENCE [LARGE SCALE GENOMIC DNA]</scope>
    <source>
        <strain evidence="1 2">GH-Sj1</strain>
    </source>
</reference>
<accession>A0A8G0PCM0</accession>
<dbReference type="AlphaFoldDB" id="A0A8G0PCM0"/>
<dbReference type="Proteomes" id="UP000826661">
    <property type="component" value="Chromosome II"/>
</dbReference>
<keyword evidence="2" id="KW-1185">Reference proteome</keyword>
<name>A0A8G0PCM0_9HYPO</name>
<sequence>MHSIACLGDCSAPWRIRFDSLTIIDCTWRAYWKPRKINTPKSLGFELDITGTCSSVRGPVTTRSPTRLLDSYHASPVFANPTVKHFDVAIRLARPGVGEGHWACLITPYTHECFTEPQPRPFTFTHSRPSLVFFIFDSRRLCEVDKSSHEIRLQLTHKGTDIHFLFRFL</sequence>
<dbReference type="EMBL" id="CP075865">
    <property type="protein sequence ID" value="QYS96286.1"/>
    <property type="molecule type" value="Genomic_DNA"/>
</dbReference>
<gene>
    <name evidence="1" type="ORF">H0G86_003541</name>
</gene>
<organism evidence="1 2">
    <name type="scientific">Trichoderma simmonsii</name>
    <dbReference type="NCBI Taxonomy" id="1491479"/>
    <lineage>
        <taxon>Eukaryota</taxon>
        <taxon>Fungi</taxon>
        <taxon>Dikarya</taxon>
        <taxon>Ascomycota</taxon>
        <taxon>Pezizomycotina</taxon>
        <taxon>Sordariomycetes</taxon>
        <taxon>Hypocreomycetidae</taxon>
        <taxon>Hypocreales</taxon>
        <taxon>Hypocreaceae</taxon>
        <taxon>Trichoderma</taxon>
    </lineage>
</organism>
<evidence type="ECO:0000313" key="1">
    <source>
        <dbReference type="EMBL" id="QYS96286.1"/>
    </source>
</evidence>
<protein>
    <submittedName>
        <fullName evidence="1">Uncharacterized protein</fullName>
    </submittedName>
</protein>
<proteinExistence type="predicted"/>